<dbReference type="PANTHER" id="PTHR42913:SF3">
    <property type="entry name" value="64 KDA MITOCHONDRIAL NADH DEHYDROGENASE (EUROFUNG)"/>
    <property type="match status" value="1"/>
</dbReference>
<comment type="caution">
    <text evidence="7">The sequence shown here is derived from an EMBL/GenBank/DDBJ whole genome shotgun (WGS) entry which is preliminary data.</text>
</comment>
<accession>A0A4R6SPG0</accession>
<dbReference type="Gene3D" id="3.50.50.100">
    <property type="match status" value="1"/>
</dbReference>
<dbReference type="EMBL" id="SNXZ01000001">
    <property type="protein sequence ID" value="TDQ05947.1"/>
    <property type="molecule type" value="Genomic_DNA"/>
</dbReference>
<dbReference type="InterPro" id="IPR023753">
    <property type="entry name" value="FAD/NAD-binding_dom"/>
</dbReference>
<evidence type="ECO:0000313" key="7">
    <source>
        <dbReference type="EMBL" id="TDQ05947.1"/>
    </source>
</evidence>
<gene>
    <name evidence="7" type="ORF">EV186_1011925</name>
</gene>
<dbReference type="Pfam" id="PF07992">
    <property type="entry name" value="Pyr_redox_2"/>
    <property type="match status" value="1"/>
</dbReference>
<evidence type="ECO:0000256" key="2">
    <source>
        <dbReference type="ARBA" id="ARBA00005272"/>
    </source>
</evidence>
<evidence type="ECO:0000256" key="5">
    <source>
        <dbReference type="ARBA" id="ARBA00023002"/>
    </source>
</evidence>
<comment type="similarity">
    <text evidence="2">Belongs to the NADH dehydrogenase family.</text>
</comment>
<keyword evidence="5" id="KW-0560">Oxidoreductase</keyword>
<evidence type="ECO:0000259" key="6">
    <source>
        <dbReference type="Pfam" id="PF07992"/>
    </source>
</evidence>
<dbReference type="InterPro" id="IPR036188">
    <property type="entry name" value="FAD/NAD-bd_sf"/>
</dbReference>
<keyword evidence="8" id="KW-1185">Reference proteome</keyword>
<dbReference type="GO" id="GO:0019646">
    <property type="term" value="P:aerobic electron transport chain"/>
    <property type="evidence" value="ECO:0007669"/>
    <property type="project" value="TreeGrafter"/>
</dbReference>
<protein>
    <submittedName>
        <fullName evidence="7">NADH dehydrogenase FAD-containing subunit</fullName>
    </submittedName>
</protein>
<dbReference type="RefSeq" id="WP_133848611.1">
    <property type="nucleotide sequence ID" value="NZ_SNXZ01000001.1"/>
</dbReference>
<dbReference type="OrthoDB" id="9784880at2"/>
<dbReference type="GO" id="GO:0003955">
    <property type="term" value="F:NAD(P)H dehydrogenase (quinone) activity"/>
    <property type="evidence" value="ECO:0007669"/>
    <property type="project" value="TreeGrafter"/>
</dbReference>
<dbReference type="AlphaFoldDB" id="A0A4R6SPG0"/>
<proteinExistence type="inferred from homology"/>
<comment type="cofactor">
    <cofactor evidence="1">
        <name>FAD</name>
        <dbReference type="ChEBI" id="CHEBI:57692"/>
    </cofactor>
</comment>
<dbReference type="Proteomes" id="UP000295444">
    <property type="component" value="Unassembled WGS sequence"/>
</dbReference>
<dbReference type="PANTHER" id="PTHR42913">
    <property type="entry name" value="APOPTOSIS-INDUCING FACTOR 1"/>
    <property type="match status" value="1"/>
</dbReference>
<dbReference type="InterPro" id="IPR051169">
    <property type="entry name" value="NADH-Q_oxidoreductase"/>
</dbReference>
<dbReference type="PRINTS" id="PR00368">
    <property type="entry name" value="FADPNR"/>
</dbReference>
<feature type="domain" description="FAD/NAD(P)-binding" evidence="6">
    <location>
        <begin position="8"/>
        <end position="286"/>
    </location>
</feature>
<dbReference type="SUPFAM" id="SSF51905">
    <property type="entry name" value="FAD/NAD(P)-binding domain"/>
    <property type="match status" value="1"/>
</dbReference>
<evidence type="ECO:0000256" key="1">
    <source>
        <dbReference type="ARBA" id="ARBA00001974"/>
    </source>
</evidence>
<sequence length="386" mass="40337">MSDHKNTKVVVVGGGYAGALAANHLHVRSDVDVTLVNPRSRFVERIRLHQLAAGSGSATTDFARVLNPKVRLVVDEATEIDAAAREVHLASGDALPYDYLIYAVGSTAPAPAVPGAAEHALRIAELSYAEELRERVSTLDPDAPICVVGGGLTGIETAAELAARHKSVHLLGGGRLGPSLGDGGRASVARQLRKLGVTVLEQAVVTEVRADAVVLADGSSLPSALTVWTAGFGVPQLAARSGLSTDALGRLRTDETLTSVDDPRIVAAGDAAAPSDQPLRMSCQAALPLGAQAANTVLSRIAGTDPAALSLAFFAQCISLGRAMGTFQTVHADDRPRRLHLGGRTAAWVKEYICKGALNYVVKEGRKPGSYWWLKGRRKLSATASA</sequence>
<reference evidence="7 8" key="1">
    <citation type="submission" date="2019-03" db="EMBL/GenBank/DDBJ databases">
        <title>Genomic Encyclopedia of Type Strains, Phase IV (KMG-IV): sequencing the most valuable type-strain genomes for metagenomic binning, comparative biology and taxonomic classification.</title>
        <authorList>
            <person name="Goeker M."/>
        </authorList>
    </citation>
    <scope>NUCLEOTIDE SEQUENCE [LARGE SCALE GENOMIC DNA]</scope>
    <source>
        <strain evidence="7 8">DSM 45361</strain>
    </source>
</reference>
<keyword evidence="3" id="KW-0285">Flavoprotein</keyword>
<evidence type="ECO:0000313" key="8">
    <source>
        <dbReference type="Proteomes" id="UP000295444"/>
    </source>
</evidence>
<evidence type="ECO:0000256" key="3">
    <source>
        <dbReference type="ARBA" id="ARBA00022630"/>
    </source>
</evidence>
<name>A0A4R6SPG0_LABRH</name>
<keyword evidence="4" id="KW-0274">FAD</keyword>
<evidence type="ECO:0000256" key="4">
    <source>
        <dbReference type="ARBA" id="ARBA00022827"/>
    </source>
</evidence>
<dbReference type="PRINTS" id="PR00469">
    <property type="entry name" value="PNDRDTASEII"/>
</dbReference>
<organism evidence="7 8">
    <name type="scientific">Labedaea rhizosphaerae</name>
    <dbReference type="NCBI Taxonomy" id="598644"/>
    <lineage>
        <taxon>Bacteria</taxon>
        <taxon>Bacillati</taxon>
        <taxon>Actinomycetota</taxon>
        <taxon>Actinomycetes</taxon>
        <taxon>Pseudonocardiales</taxon>
        <taxon>Pseudonocardiaceae</taxon>
        <taxon>Labedaea</taxon>
    </lineage>
</organism>